<dbReference type="GO" id="GO:0032259">
    <property type="term" value="P:methylation"/>
    <property type="evidence" value="ECO:0007669"/>
    <property type="project" value="UniProtKB-KW"/>
</dbReference>
<dbReference type="EC" id="2.1.-.-" evidence="2"/>
<dbReference type="GO" id="GO:0008168">
    <property type="term" value="F:methyltransferase activity"/>
    <property type="evidence" value="ECO:0007669"/>
    <property type="project" value="UniProtKB-KW"/>
</dbReference>
<dbReference type="InterPro" id="IPR029063">
    <property type="entry name" value="SAM-dependent_MTases_sf"/>
</dbReference>
<evidence type="ECO:0000313" key="2">
    <source>
        <dbReference type="EMBL" id="MEZ3164031.1"/>
    </source>
</evidence>
<dbReference type="InterPro" id="IPR013216">
    <property type="entry name" value="Methyltransf_11"/>
</dbReference>
<dbReference type="Gene3D" id="3.40.50.150">
    <property type="entry name" value="Vaccinia Virus protein VP39"/>
    <property type="match status" value="1"/>
</dbReference>
<accession>A0ABD5M1A8</accession>
<sequence length="198" mass="21513">MGRFRNTGQPDWDWWGRVWPTPGETLRELGIEAGDAVAEIGSGNGYFALPAARVADPGTVYAVDVEEALLAELDRLADAQGIANVATVEGDARDLAGLLPEPVDAALLLNAFHGIPDPEPFVSGVREALAPDGRLVVVNWRDRPRAETRIDDEPRGPPTDLRLTPAPTRRTVEHAPGDLTLAREVDLPPFHYGLVFER</sequence>
<keyword evidence="3" id="KW-1185">Reference proteome</keyword>
<dbReference type="Proteomes" id="UP001567572">
    <property type="component" value="Unassembled WGS sequence"/>
</dbReference>
<dbReference type="EMBL" id="JBEDNY010000003">
    <property type="protein sequence ID" value="MEZ3164031.1"/>
    <property type="molecule type" value="Genomic_DNA"/>
</dbReference>
<dbReference type="SUPFAM" id="SSF53335">
    <property type="entry name" value="S-adenosyl-L-methionine-dependent methyltransferases"/>
    <property type="match status" value="1"/>
</dbReference>
<organism evidence="2 3">
    <name type="scientific">Halorubrum miltondacostae</name>
    <dbReference type="NCBI Taxonomy" id="3076378"/>
    <lineage>
        <taxon>Archaea</taxon>
        <taxon>Methanobacteriati</taxon>
        <taxon>Methanobacteriota</taxon>
        <taxon>Stenosarchaea group</taxon>
        <taxon>Halobacteria</taxon>
        <taxon>Halobacteriales</taxon>
        <taxon>Haloferacaceae</taxon>
        <taxon>Halorubrum</taxon>
    </lineage>
</organism>
<evidence type="ECO:0000313" key="3">
    <source>
        <dbReference type="Proteomes" id="UP001567572"/>
    </source>
</evidence>
<dbReference type="PANTHER" id="PTHR43861">
    <property type="entry name" value="TRANS-ACONITATE 2-METHYLTRANSFERASE-RELATED"/>
    <property type="match status" value="1"/>
</dbReference>
<name>A0ABD5M1A8_9EURY</name>
<comment type="caution">
    <text evidence="2">The sequence shown here is derived from an EMBL/GenBank/DDBJ whole genome shotgun (WGS) entry which is preliminary data.</text>
</comment>
<dbReference type="Pfam" id="PF08241">
    <property type="entry name" value="Methyltransf_11"/>
    <property type="match status" value="1"/>
</dbReference>
<gene>
    <name evidence="2" type="ORF">ABNG04_09150</name>
</gene>
<keyword evidence="2" id="KW-0489">Methyltransferase</keyword>
<proteinExistence type="predicted"/>
<dbReference type="CDD" id="cd02440">
    <property type="entry name" value="AdoMet_MTases"/>
    <property type="match status" value="1"/>
</dbReference>
<feature type="domain" description="Methyltransferase type 11" evidence="1">
    <location>
        <begin position="39"/>
        <end position="137"/>
    </location>
</feature>
<dbReference type="RefSeq" id="WP_371162010.1">
    <property type="nucleotide sequence ID" value="NZ_JBEDNX010000005.1"/>
</dbReference>
<reference evidence="2 3" key="1">
    <citation type="submission" date="2024-06" db="EMBL/GenBank/DDBJ databases">
        <title>Halorubrum miltondacostae sp. nov., a potential PHA producer isolated from an inland solar saltern in Rio Maior, Portugal.</title>
        <authorList>
            <person name="Albuquerque L."/>
            <person name="Viver T."/>
            <person name="Barroso C."/>
            <person name="Claudino R."/>
            <person name="Galvan M."/>
            <person name="Simoes G."/>
            <person name="Lobo Da Cunha A."/>
            <person name="Egas C."/>
        </authorList>
    </citation>
    <scope>NUCLEOTIDE SEQUENCE [LARGE SCALE GENOMIC DNA]</scope>
    <source>
        <strain evidence="2 3">RMP-11</strain>
    </source>
</reference>
<protein>
    <submittedName>
        <fullName evidence="2">Class I SAM-dependent methyltransferase</fullName>
        <ecNumber evidence="2">2.1.-.-</ecNumber>
    </submittedName>
</protein>
<dbReference type="AlphaFoldDB" id="A0ABD5M1A8"/>
<keyword evidence="2" id="KW-0808">Transferase</keyword>
<evidence type="ECO:0000259" key="1">
    <source>
        <dbReference type="Pfam" id="PF08241"/>
    </source>
</evidence>